<dbReference type="Proteomes" id="UP000309566">
    <property type="component" value="Unassembled WGS sequence"/>
</dbReference>
<evidence type="ECO:0008006" key="3">
    <source>
        <dbReference type="Google" id="ProtNLM"/>
    </source>
</evidence>
<comment type="caution">
    <text evidence="1">The sequence shown here is derived from an EMBL/GenBank/DDBJ whole genome shotgun (WGS) entry which is preliminary data.</text>
</comment>
<proteinExistence type="predicted"/>
<organism evidence="1 2">
    <name type="scientific">Bacteroides caecimuris</name>
    <dbReference type="NCBI Taxonomy" id="1796613"/>
    <lineage>
        <taxon>Bacteria</taxon>
        <taxon>Pseudomonadati</taxon>
        <taxon>Bacteroidota</taxon>
        <taxon>Bacteroidia</taxon>
        <taxon>Bacteroidales</taxon>
        <taxon>Bacteroidaceae</taxon>
        <taxon>Bacteroides</taxon>
    </lineage>
</organism>
<name>A0A4S2CTZ2_9BACE</name>
<dbReference type="AlphaFoldDB" id="A0A4S2CTZ2"/>
<reference evidence="1 2" key="1">
    <citation type="submission" date="2019-04" db="EMBL/GenBank/DDBJ databases">
        <title>Microbes associate with the intestines of laboratory mice.</title>
        <authorList>
            <person name="Navarre W."/>
            <person name="Wong E."/>
            <person name="Huang K."/>
            <person name="Tropini C."/>
            <person name="Ng K."/>
            <person name="Yu B."/>
        </authorList>
    </citation>
    <scope>NUCLEOTIDE SEQUENCE [LARGE SCALE GENOMIC DNA]</scope>
    <source>
        <strain evidence="1 2">NM63_1-25</strain>
    </source>
</reference>
<accession>A0A4S2CTZ2</accession>
<sequence>MAIYNYGIGGNEVKVDANESIAEIPSNRTLIVQKLTDEAPSAPESVYGLETIEDVFQRFEPTVDLNHVDAEGNEVKEIMTFTGLGDFGAKKIKENSDFLSKLDIEKEQGVRIARQLTSNRALQKALEQPDTKQAMIDILELSLGEIKAIQKKTEL</sequence>
<dbReference type="EMBL" id="SRYX01000055">
    <property type="protein sequence ID" value="TGY31443.1"/>
    <property type="molecule type" value="Genomic_DNA"/>
</dbReference>
<gene>
    <name evidence="1" type="ORF">E5353_13305</name>
</gene>
<protein>
    <recommendedName>
        <fullName evidence="3">Type VI secretion system contractile sheath small subunit</fullName>
    </recommendedName>
</protein>
<evidence type="ECO:0000313" key="1">
    <source>
        <dbReference type="EMBL" id="TGY31443.1"/>
    </source>
</evidence>
<dbReference type="RefSeq" id="WP_136000041.1">
    <property type="nucleotide sequence ID" value="NZ_SRYX01000055.1"/>
</dbReference>
<evidence type="ECO:0000313" key="2">
    <source>
        <dbReference type="Proteomes" id="UP000309566"/>
    </source>
</evidence>